<organism evidence="1">
    <name type="scientific">hydrothermal vent metagenome</name>
    <dbReference type="NCBI Taxonomy" id="652676"/>
    <lineage>
        <taxon>unclassified sequences</taxon>
        <taxon>metagenomes</taxon>
        <taxon>ecological metagenomes</taxon>
    </lineage>
</organism>
<sequence length="78" mass="8381">MKRLVLLAALLLAQTVYASSGINISGAWVREAPPGARMLAAFMIIQNTGDEDLMLSRIDSPAFDHVMLHQSSIVDGIA</sequence>
<feature type="non-terminal residue" evidence="1">
    <location>
        <position position="78"/>
    </location>
</feature>
<reference evidence="1" key="1">
    <citation type="submission" date="2018-06" db="EMBL/GenBank/DDBJ databases">
        <authorList>
            <person name="Zhirakovskaya E."/>
        </authorList>
    </citation>
    <scope>NUCLEOTIDE SEQUENCE</scope>
</reference>
<dbReference type="Pfam" id="PF04314">
    <property type="entry name" value="PCuAC"/>
    <property type="match status" value="1"/>
</dbReference>
<gene>
    <name evidence="1" type="ORF">MNBD_GAMMA13-1756</name>
</gene>
<evidence type="ECO:0000313" key="1">
    <source>
        <dbReference type="EMBL" id="VAW82381.1"/>
    </source>
</evidence>
<name>A0A3B0YSD2_9ZZZZ</name>
<dbReference type="SUPFAM" id="SSF110087">
    <property type="entry name" value="DR1885-like metal-binding protein"/>
    <property type="match status" value="1"/>
</dbReference>
<dbReference type="InterPro" id="IPR007410">
    <property type="entry name" value="LpqE-like"/>
</dbReference>
<evidence type="ECO:0008006" key="2">
    <source>
        <dbReference type="Google" id="ProtNLM"/>
    </source>
</evidence>
<protein>
    <recommendedName>
        <fullName evidence="2">Copper chaperone PCu(A)C</fullName>
    </recommendedName>
</protein>
<accession>A0A3B0YSD2</accession>
<dbReference type="InterPro" id="IPR036182">
    <property type="entry name" value="PCuAC_sf"/>
</dbReference>
<dbReference type="EMBL" id="UOFK01000314">
    <property type="protein sequence ID" value="VAW82381.1"/>
    <property type="molecule type" value="Genomic_DNA"/>
</dbReference>
<proteinExistence type="predicted"/>
<dbReference type="AlphaFoldDB" id="A0A3B0YSD2"/>
<dbReference type="Gene3D" id="2.60.40.1890">
    <property type="entry name" value="PCu(A)C copper chaperone"/>
    <property type="match status" value="1"/>
</dbReference>